<feature type="compositionally biased region" description="Pro residues" evidence="1">
    <location>
        <begin position="20"/>
        <end position="40"/>
    </location>
</feature>
<feature type="region of interest" description="Disordered" evidence="1">
    <location>
        <begin position="1"/>
        <end position="206"/>
    </location>
</feature>
<gene>
    <name evidence="2" type="ORF">K505DRAFT_57568</name>
</gene>
<evidence type="ECO:0008006" key="4">
    <source>
        <dbReference type="Google" id="ProtNLM"/>
    </source>
</evidence>
<dbReference type="AlphaFoldDB" id="A0A6A6X725"/>
<feature type="compositionally biased region" description="Basic residues" evidence="1">
    <location>
        <begin position="156"/>
        <end position="176"/>
    </location>
</feature>
<evidence type="ECO:0000256" key="1">
    <source>
        <dbReference type="SAM" id="MobiDB-lite"/>
    </source>
</evidence>
<dbReference type="OrthoDB" id="3797879at2759"/>
<name>A0A6A6X725_9PLEO</name>
<protein>
    <recommendedName>
        <fullName evidence="4">Glycine zipper 2TM domain-containing protein</fullName>
    </recommendedName>
</protein>
<proteinExistence type="predicted"/>
<dbReference type="EMBL" id="MU001984">
    <property type="protein sequence ID" value="KAF2792139.1"/>
    <property type="molecule type" value="Genomic_DNA"/>
</dbReference>
<dbReference type="Proteomes" id="UP000799757">
    <property type="component" value="Unassembled WGS sequence"/>
</dbReference>
<evidence type="ECO:0000313" key="3">
    <source>
        <dbReference type="Proteomes" id="UP000799757"/>
    </source>
</evidence>
<feature type="compositionally biased region" description="Basic and acidic residues" evidence="1">
    <location>
        <begin position="250"/>
        <end position="270"/>
    </location>
</feature>
<feature type="compositionally biased region" description="Basic residues" evidence="1">
    <location>
        <begin position="239"/>
        <end position="249"/>
    </location>
</feature>
<feature type="compositionally biased region" description="Low complexity" evidence="1">
    <location>
        <begin position="139"/>
        <end position="151"/>
    </location>
</feature>
<feature type="compositionally biased region" description="Basic and acidic residues" evidence="1">
    <location>
        <begin position="182"/>
        <end position="206"/>
    </location>
</feature>
<feature type="compositionally biased region" description="Low complexity" evidence="1">
    <location>
        <begin position="56"/>
        <end position="74"/>
    </location>
</feature>
<keyword evidence="3" id="KW-1185">Reference proteome</keyword>
<sequence length="279" mass="30860">MAAAEYYFGSSGALNQNRPNPVPPQQPQPQYPYQLQPPPQSNQQLNAFSTPPPSYSPYAPSHQPQSYSAQSPQQEFPPPPLPNSRLPTSAPYPQTPPMGPQKYPLQPQAQQNGYLGAPLQQYRSHSQPPRVHFADGKTSSDFSDDYSSSDSDSSRRRSHRERRHRSSHSTPHRGRSHSSSLECDRGYDYEQDRSRRSKPQVEHKSRDMFLGAGAGGLVGDMIFPGLGTVGGLLLGGYGGRKHAQKRSKSHTGEGEGRRRGGGDGWDERTATYRKGHAVR</sequence>
<feature type="region of interest" description="Disordered" evidence="1">
    <location>
        <begin position="238"/>
        <end position="279"/>
    </location>
</feature>
<reference evidence="2" key="1">
    <citation type="journal article" date="2020" name="Stud. Mycol.">
        <title>101 Dothideomycetes genomes: a test case for predicting lifestyles and emergence of pathogens.</title>
        <authorList>
            <person name="Haridas S."/>
            <person name="Albert R."/>
            <person name="Binder M."/>
            <person name="Bloem J."/>
            <person name="Labutti K."/>
            <person name="Salamov A."/>
            <person name="Andreopoulos B."/>
            <person name="Baker S."/>
            <person name="Barry K."/>
            <person name="Bills G."/>
            <person name="Bluhm B."/>
            <person name="Cannon C."/>
            <person name="Castanera R."/>
            <person name="Culley D."/>
            <person name="Daum C."/>
            <person name="Ezra D."/>
            <person name="Gonzalez J."/>
            <person name="Henrissat B."/>
            <person name="Kuo A."/>
            <person name="Liang C."/>
            <person name="Lipzen A."/>
            <person name="Lutzoni F."/>
            <person name="Magnuson J."/>
            <person name="Mondo S."/>
            <person name="Nolan M."/>
            <person name="Ohm R."/>
            <person name="Pangilinan J."/>
            <person name="Park H.-J."/>
            <person name="Ramirez L."/>
            <person name="Alfaro M."/>
            <person name="Sun H."/>
            <person name="Tritt A."/>
            <person name="Yoshinaga Y."/>
            <person name="Zwiers L.-H."/>
            <person name="Turgeon B."/>
            <person name="Goodwin S."/>
            <person name="Spatafora J."/>
            <person name="Crous P."/>
            <person name="Grigoriev I."/>
        </authorList>
    </citation>
    <scope>NUCLEOTIDE SEQUENCE</scope>
    <source>
        <strain evidence="2">CBS 109.77</strain>
    </source>
</reference>
<organism evidence="2 3">
    <name type="scientific">Melanomma pulvis-pyrius CBS 109.77</name>
    <dbReference type="NCBI Taxonomy" id="1314802"/>
    <lineage>
        <taxon>Eukaryota</taxon>
        <taxon>Fungi</taxon>
        <taxon>Dikarya</taxon>
        <taxon>Ascomycota</taxon>
        <taxon>Pezizomycotina</taxon>
        <taxon>Dothideomycetes</taxon>
        <taxon>Pleosporomycetidae</taxon>
        <taxon>Pleosporales</taxon>
        <taxon>Melanommataceae</taxon>
        <taxon>Melanomma</taxon>
    </lineage>
</organism>
<evidence type="ECO:0000313" key="2">
    <source>
        <dbReference type="EMBL" id="KAF2792139.1"/>
    </source>
</evidence>
<accession>A0A6A6X725</accession>